<evidence type="ECO:0008006" key="2">
    <source>
        <dbReference type="Google" id="ProtNLM"/>
    </source>
</evidence>
<evidence type="ECO:0000313" key="1">
    <source>
        <dbReference type="EMBL" id="KKN71393.1"/>
    </source>
</evidence>
<comment type="caution">
    <text evidence="1">The sequence shown here is derived from an EMBL/GenBank/DDBJ whole genome shotgun (WGS) entry which is preliminary data.</text>
</comment>
<dbReference type="EMBL" id="LAZR01000384">
    <property type="protein sequence ID" value="KKN71393.1"/>
    <property type="molecule type" value="Genomic_DNA"/>
</dbReference>
<proteinExistence type="predicted"/>
<accession>A0A0F9W026</accession>
<reference evidence="1" key="1">
    <citation type="journal article" date="2015" name="Nature">
        <title>Complex archaea that bridge the gap between prokaryotes and eukaryotes.</title>
        <authorList>
            <person name="Spang A."/>
            <person name="Saw J.H."/>
            <person name="Jorgensen S.L."/>
            <person name="Zaremba-Niedzwiedzka K."/>
            <person name="Martijn J."/>
            <person name="Lind A.E."/>
            <person name="van Eijk R."/>
            <person name="Schleper C."/>
            <person name="Guy L."/>
            <person name="Ettema T.J."/>
        </authorList>
    </citation>
    <scope>NUCLEOTIDE SEQUENCE</scope>
</reference>
<dbReference type="AlphaFoldDB" id="A0A0F9W026"/>
<sequence length="158" mass="18525">MNRKKIQREKVVPIIDVSVRELCQQPYSNHPKGCPNYGRRLTCPPQAKLWSEICDLGTATWVFWTRFDLGTHRERMKARHPSWSRRQLDCCLYWQGTARKPLREFIQVSLSQVSGLFLTMCPEAMGINVTQTMRKIGIELEWPPEKWTYQVAMGGWLL</sequence>
<gene>
    <name evidence="1" type="ORF">LCGC14_0421150</name>
</gene>
<protein>
    <recommendedName>
        <fullName evidence="2">DUF2284 domain-containing protein</fullName>
    </recommendedName>
</protein>
<organism evidence="1">
    <name type="scientific">marine sediment metagenome</name>
    <dbReference type="NCBI Taxonomy" id="412755"/>
    <lineage>
        <taxon>unclassified sequences</taxon>
        <taxon>metagenomes</taxon>
        <taxon>ecological metagenomes</taxon>
    </lineage>
</organism>
<name>A0A0F9W026_9ZZZZ</name>